<reference evidence="1 2" key="1">
    <citation type="submission" date="2019-02" db="EMBL/GenBank/DDBJ databases">
        <title>Deep-cultivation of Planctomycetes and their phenomic and genomic characterization uncovers novel biology.</title>
        <authorList>
            <person name="Wiegand S."/>
            <person name="Jogler M."/>
            <person name="Boedeker C."/>
            <person name="Pinto D."/>
            <person name="Vollmers J."/>
            <person name="Rivas-Marin E."/>
            <person name="Kohn T."/>
            <person name="Peeters S.H."/>
            <person name="Heuer A."/>
            <person name="Rast P."/>
            <person name="Oberbeckmann S."/>
            <person name="Bunk B."/>
            <person name="Jeske O."/>
            <person name="Meyerdierks A."/>
            <person name="Storesund J.E."/>
            <person name="Kallscheuer N."/>
            <person name="Luecker S."/>
            <person name="Lage O.M."/>
            <person name="Pohl T."/>
            <person name="Merkel B.J."/>
            <person name="Hornburger P."/>
            <person name="Mueller R.-W."/>
            <person name="Bruemmer F."/>
            <person name="Labrenz M."/>
            <person name="Spormann A.M."/>
            <person name="Op Den Camp H."/>
            <person name="Overmann J."/>
            <person name="Amann R."/>
            <person name="Jetten M.S.M."/>
            <person name="Mascher T."/>
            <person name="Medema M.H."/>
            <person name="Devos D.P."/>
            <person name="Kaster A.-K."/>
            <person name="Ovreas L."/>
            <person name="Rohde M."/>
            <person name="Galperin M.Y."/>
            <person name="Jogler C."/>
        </authorList>
    </citation>
    <scope>NUCLEOTIDE SEQUENCE [LARGE SCALE GENOMIC DNA]</scope>
    <source>
        <strain evidence="1 2">Pla144</strain>
    </source>
</reference>
<proteinExistence type="predicted"/>
<sequence>MRWVHRIGVVPEPGRAGCLWQFFLFLHVVLTLRKLLAARFFRIGLAKVAVAHVGAAPIFDN</sequence>
<keyword evidence="2" id="KW-1185">Reference proteome</keyword>
<evidence type="ECO:0000313" key="2">
    <source>
        <dbReference type="Proteomes" id="UP000318437"/>
    </source>
</evidence>
<organism evidence="1 2">
    <name type="scientific">Bythopirellula polymerisocia</name>
    <dbReference type="NCBI Taxonomy" id="2528003"/>
    <lineage>
        <taxon>Bacteria</taxon>
        <taxon>Pseudomonadati</taxon>
        <taxon>Planctomycetota</taxon>
        <taxon>Planctomycetia</taxon>
        <taxon>Pirellulales</taxon>
        <taxon>Lacipirellulaceae</taxon>
        <taxon>Bythopirellula</taxon>
    </lineage>
</organism>
<dbReference type="AlphaFoldDB" id="A0A5C6BYV0"/>
<dbReference type="Proteomes" id="UP000318437">
    <property type="component" value="Unassembled WGS sequence"/>
</dbReference>
<protein>
    <submittedName>
        <fullName evidence="1">Uncharacterized protein</fullName>
    </submittedName>
</protein>
<evidence type="ECO:0000313" key="1">
    <source>
        <dbReference type="EMBL" id="TWU17463.1"/>
    </source>
</evidence>
<dbReference type="EMBL" id="SJPS01000024">
    <property type="protein sequence ID" value="TWU17463.1"/>
    <property type="molecule type" value="Genomic_DNA"/>
</dbReference>
<accession>A0A5C6BYV0</accession>
<gene>
    <name evidence="1" type="ORF">Pla144_51260</name>
</gene>
<comment type="caution">
    <text evidence="1">The sequence shown here is derived from an EMBL/GenBank/DDBJ whole genome shotgun (WGS) entry which is preliminary data.</text>
</comment>
<name>A0A5C6BYV0_9BACT</name>